<sequence>MPLTWSAEGPSMHSPYLMMNLLSALYWFDEALQAALREAGIPNVTRAQSMLIANISAGEHRATRIARNLGVTRQAISLMLGELEARGIVEIVPDPDDRRARIVRFAEEANETRRAASKILHYLELKLVERIGLPAYHGLRDAMRMDWGDPPAVPPEVIVDAEADQPTGHAADQF</sequence>
<dbReference type="GO" id="GO:0003700">
    <property type="term" value="F:DNA-binding transcription factor activity"/>
    <property type="evidence" value="ECO:0007669"/>
    <property type="project" value="InterPro"/>
</dbReference>
<dbReference type="InterPro" id="IPR039422">
    <property type="entry name" value="MarR/SlyA-like"/>
</dbReference>
<dbReference type="InterPro" id="IPR036388">
    <property type="entry name" value="WH-like_DNA-bd_sf"/>
</dbReference>
<evidence type="ECO:0000313" key="3">
    <source>
        <dbReference type="Proteomes" id="UP000198339"/>
    </source>
</evidence>
<protein>
    <submittedName>
        <fullName evidence="2">Transcriptional regulator, MarR family</fullName>
    </submittedName>
</protein>
<dbReference type="GO" id="GO:0006950">
    <property type="term" value="P:response to stress"/>
    <property type="evidence" value="ECO:0007669"/>
    <property type="project" value="TreeGrafter"/>
</dbReference>
<dbReference type="AlphaFoldDB" id="A0A239FS44"/>
<dbReference type="Proteomes" id="UP000198339">
    <property type="component" value="Unassembled WGS sequence"/>
</dbReference>
<dbReference type="PANTHER" id="PTHR33164">
    <property type="entry name" value="TRANSCRIPTIONAL REGULATOR, MARR FAMILY"/>
    <property type="match status" value="1"/>
</dbReference>
<dbReference type="InterPro" id="IPR000835">
    <property type="entry name" value="HTH_MarR-typ"/>
</dbReference>
<dbReference type="SMART" id="SM00347">
    <property type="entry name" value="HTH_MARR"/>
    <property type="match status" value="1"/>
</dbReference>
<gene>
    <name evidence="2" type="ORF">SAMN06295955_102215</name>
</gene>
<dbReference type="OrthoDB" id="5511415at2"/>
<dbReference type="PANTHER" id="PTHR33164:SF43">
    <property type="entry name" value="HTH-TYPE TRANSCRIPTIONAL REPRESSOR YETL"/>
    <property type="match status" value="1"/>
</dbReference>
<dbReference type="EMBL" id="FZPA01000002">
    <property type="protein sequence ID" value="SNS59605.1"/>
    <property type="molecule type" value="Genomic_DNA"/>
</dbReference>
<dbReference type="SUPFAM" id="SSF46785">
    <property type="entry name" value="Winged helix' DNA-binding domain"/>
    <property type="match status" value="1"/>
</dbReference>
<dbReference type="Gene3D" id="1.10.10.10">
    <property type="entry name" value="Winged helix-like DNA-binding domain superfamily/Winged helix DNA-binding domain"/>
    <property type="match status" value="1"/>
</dbReference>
<feature type="domain" description="HTH marR-type" evidence="1">
    <location>
        <begin position="37"/>
        <end position="136"/>
    </location>
</feature>
<dbReference type="RefSeq" id="WP_089214987.1">
    <property type="nucleotide sequence ID" value="NZ_FZPA01000002.1"/>
</dbReference>
<keyword evidence="3" id="KW-1185">Reference proteome</keyword>
<name>A0A239FS44_9SPHN</name>
<dbReference type="Pfam" id="PF12802">
    <property type="entry name" value="MarR_2"/>
    <property type="match status" value="1"/>
</dbReference>
<proteinExistence type="predicted"/>
<evidence type="ECO:0000313" key="2">
    <source>
        <dbReference type="EMBL" id="SNS59605.1"/>
    </source>
</evidence>
<accession>A0A239FS44</accession>
<reference evidence="2 3" key="1">
    <citation type="submission" date="2017-06" db="EMBL/GenBank/DDBJ databases">
        <authorList>
            <person name="Kim H.J."/>
            <person name="Triplett B.A."/>
        </authorList>
    </citation>
    <scope>NUCLEOTIDE SEQUENCE [LARGE SCALE GENOMIC DNA]</scope>
    <source>
        <strain evidence="2 3">DS15</strain>
    </source>
</reference>
<dbReference type="InterPro" id="IPR036390">
    <property type="entry name" value="WH_DNA-bd_sf"/>
</dbReference>
<organism evidence="2 3">
    <name type="scientific">Sphingopyxis indica</name>
    <dbReference type="NCBI Taxonomy" id="436663"/>
    <lineage>
        <taxon>Bacteria</taxon>
        <taxon>Pseudomonadati</taxon>
        <taxon>Pseudomonadota</taxon>
        <taxon>Alphaproteobacteria</taxon>
        <taxon>Sphingomonadales</taxon>
        <taxon>Sphingomonadaceae</taxon>
        <taxon>Sphingopyxis</taxon>
    </lineage>
</organism>
<evidence type="ECO:0000259" key="1">
    <source>
        <dbReference type="SMART" id="SM00347"/>
    </source>
</evidence>